<sequence length="141" mass="15191">MEREEARRSTSMRGEREGGETGEHAQRGRERGGPQPVDPHVPLASTPRVFVRHTVSSPHPDNSDAVDVCHAGQLPVAARIDSSGCTYHGVAAMPRYIAVESTREKVMDASLGKVRLVPQGGGHVKIDKFHVASPPPMSTSH</sequence>
<feature type="region of interest" description="Disordered" evidence="1">
    <location>
        <begin position="1"/>
        <end position="47"/>
    </location>
</feature>
<proteinExistence type="predicted"/>
<organism evidence="2 3">
    <name type="scientific">Oryza sativa subsp. indica</name>
    <name type="common">Rice</name>
    <dbReference type="NCBI Taxonomy" id="39946"/>
    <lineage>
        <taxon>Eukaryota</taxon>
        <taxon>Viridiplantae</taxon>
        <taxon>Streptophyta</taxon>
        <taxon>Embryophyta</taxon>
        <taxon>Tracheophyta</taxon>
        <taxon>Spermatophyta</taxon>
        <taxon>Magnoliopsida</taxon>
        <taxon>Liliopsida</taxon>
        <taxon>Poales</taxon>
        <taxon>Poaceae</taxon>
        <taxon>BOP clade</taxon>
        <taxon>Oryzoideae</taxon>
        <taxon>Oryzeae</taxon>
        <taxon>Oryzinae</taxon>
        <taxon>Oryza</taxon>
        <taxon>Oryza sativa</taxon>
    </lineage>
</organism>
<dbReference type="Gramene" id="BGIOSGA008473-TA">
    <property type="protein sequence ID" value="BGIOSGA008473-PA"/>
    <property type="gene ID" value="BGIOSGA008473"/>
</dbReference>
<gene>
    <name evidence="2" type="ORF">OsI_07757</name>
</gene>
<dbReference type="EMBL" id="CM000127">
    <property type="protein sequence ID" value="EEC73455.1"/>
    <property type="molecule type" value="Genomic_DNA"/>
</dbReference>
<evidence type="ECO:0000256" key="1">
    <source>
        <dbReference type="SAM" id="MobiDB-lite"/>
    </source>
</evidence>
<keyword evidence="3" id="KW-1185">Reference proteome</keyword>
<dbReference type="Proteomes" id="UP000007015">
    <property type="component" value="Chromosome 2"/>
</dbReference>
<accession>B8AEA8</accession>
<dbReference type="AlphaFoldDB" id="B8AEA8"/>
<name>B8AEA8_ORYSI</name>
<protein>
    <submittedName>
        <fullName evidence="2">Uncharacterized protein</fullName>
    </submittedName>
</protein>
<dbReference type="HOGENOM" id="CLU_1828513_0_0_1"/>
<evidence type="ECO:0000313" key="2">
    <source>
        <dbReference type="EMBL" id="EEC73455.1"/>
    </source>
</evidence>
<reference evidence="2 3" key="1">
    <citation type="journal article" date="2005" name="PLoS Biol.">
        <title>The genomes of Oryza sativa: a history of duplications.</title>
        <authorList>
            <person name="Yu J."/>
            <person name="Wang J."/>
            <person name="Lin W."/>
            <person name="Li S."/>
            <person name="Li H."/>
            <person name="Zhou J."/>
            <person name="Ni P."/>
            <person name="Dong W."/>
            <person name="Hu S."/>
            <person name="Zeng C."/>
            <person name="Zhang J."/>
            <person name="Zhang Y."/>
            <person name="Li R."/>
            <person name="Xu Z."/>
            <person name="Li S."/>
            <person name="Li X."/>
            <person name="Zheng H."/>
            <person name="Cong L."/>
            <person name="Lin L."/>
            <person name="Yin J."/>
            <person name="Geng J."/>
            <person name="Li G."/>
            <person name="Shi J."/>
            <person name="Liu J."/>
            <person name="Lv H."/>
            <person name="Li J."/>
            <person name="Wang J."/>
            <person name="Deng Y."/>
            <person name="Ran L."/>
            <person name="Shi X."/>
            <person name="Wang X."/>
            <person name="Wu Q."/>
            <person name="Li C."/>
            <person name="Ren X."/>
            <person name="Wang J."/>
            <person name="Wang X."/>
            <person name="Li D."/>
            <person name="Liu D."/>
            <person name="Zhang X."/>
            <person name="Ji Z."/>
            <person name="Zhao W."/>
            <person name="Sun Y."/>
            <person name="Zhang Z."/>
            <person name="Bao J."/>
            <person name="Han Y."/>
            <person name="Dong L."/>
            <person name="Ji J."/>
            <person name="Chen P."/>
            <person name="Wu S."/>
            <person name="Liu J."/>
            <person name="Xiao Y."/>
            <person name="Bu D."/>
            <person name="Tan J."/>
            <person name="Yang L."/>
            <person name="Ye C."/>
            <person name="Zhang J."/>
            <person name="Xu J."/>
            <person name="Zhou Y."/>
            <person name="Yu Y."/>
            <person name="Zhang B."/>
            <person name="Zhuang S."/>
            <person name="Wei H."/>
            <person name="Liu B."/>
            <person name="Lei M."/>
            <person name="Yu H."/>
            <person name="Li Y."/>
            <person name="Xu H."/>
            <person name="Wei S."/>
            <person name="He X."/>
            <person name="Fang L."/>
            <person name="Zhang Z."/>
            <person name="Zhang Y."/>
            <person name="Huang X."/>
            <person name="Su Z."/>
            <person name="Tong W."/>
            <person name="Li J."/>
            <person name="Tong Z."/>
            <person name="Li S."/>
            <person name="Ye J."/>
            <person name="Wang L."/>
            <person name="Fang L."/>
            <person name="Lei T."/>
            <person name="Chen C."/>
            <person name="Chen H."/>
            <person name="Xu Z."/>
            <person name="Li H."/>
            <person name="Huang H."/>
            <person name="Zhang F."/>
            <person name="Xu H."/>
            <person name="Li N."/>
            <person name="Zhao C."/>
            <person name="Li S."/>
            <person name="Dong L."/>
            <person name="Huang Y."/>
            <person name="Li L."/>
            <person name="Xi Y."/>
            <person name="Qi Q."/>
            <person name="Li W."/>
            <person name="Zhang B."/>
            <person name="Hu W."/>
            <person name="Zhang Y."/>
            <person name="Tian X."/>
            <person name="Jiao Y."/>
            <person name="Liang X."/>
            <person name="Jin J."/>
            <person name="Gao L."/>
            <person name="Zheng W."/>
            <person name="Hao B."/>
            <person name="Liu S."/>
            <person name="Wang W."/>
            <person name="Yuan L."/>
            <person name="Cao M."/>
            <person name="McDermott J."/>
            <person name="Samudrala R."/>
            <person name="Wang J."/>
            <person name="Wong G.K."/>
            <person name="Yang H."/>
        </authorList>
    </citation>
    <scope>NUCLEOTIDE SEQUENCE [LARGE SCALE GENOMIC DNA]</scope>
    <source>
        <strain evidence="3">cv. 93-11</strain>
    </source>
</reference>
<feature type="compositionally biased region" description="Basic and acidic residues" evidence="1">
    <location>
        <begin position="1"/>
        <end position="32"/>
    </location>
</feature>
<evidence type="ECO:0000313" key="3">
    <source>
        <dbReference type="Proteomes" id="UP000007015"/>
    </source>
</evidence>